<feature type="region of interest" description="Disordered" evidence="1">
    <location>
        <begin position="1"/>
        <end position="216"/>
    </location>
</feature>
<dbReference type="VEuPathDB" id="FungiDB:SPSK_08369"/>
<feature type="compositionally biased region" description="Low complexity" evidence="1">
    <location>
        <begin position="156"/>
        <end position="171"/>
    </location>
</feature>
<protein>
    <submittedName>
        <fullName evidence="2">Uncharacterized protein</fullName>
    </submittedName>
</protein>
<reference evidence="2 3" key="1">
    <citation type="journal article" date="2014" name="BMC Genomics">
        <title>Comparative genomics of the major fungal agents of human and animal Sporotrichosis: Sporothrix schenckii and Sporothrix brasiliensis.</title>
        <authorList>
            <person name="Teixeira M.M."/>
            <person name="de Almeida L.G."/>
            <person name="Kubitschek-Barreira P."/>
            <person name="Alves F.L."/>
            <person name="Kioshima E.S."/>
            <person name="Abadio A.K."/>
            <person name="Fernandes L."/>
            <person name="Derengowski L.S."/>
            <person name="Ferreira K.S."/>
            <person name="Souza R.C."/>
            <person name="Ruiz J.C."/>
            <person name="de Andrade N.C."/>
            <person name="Paes H.C."/>
            <person name="Nicola A.M."/>
            <person name="Albuquerque P."/>
            <person name="Gerber A.L."/>
            <person name="Martins V.P."/>
            <person name="Peconick L.D."/>
            <person name="Neto A.V."/>
            <person name="Chaucanez C.B."/>
            <person name="Silva P.A."/>
            <person name="Cunha O.L."/>
            <person name="de Oliveira F.F."/>
            <person name="dos Santos T.C."/>
            <person name="Barros A.L."/>
            <person name="Soares M.A."/>
            <person name="de Oliveira L.M."/>
            <person name="Marini M.M."/>
            <person name="Villalobos-Duno H."/>
            <person name="Cunha M.M."/>
            <person name="de Hoog S."/>
            <person name="da Silveira J.F."/>
            <person name="Henrissat B."/>
            <person name="Nino-Vega G.A."/>
            <person name="Cisalpino P.S."/>
            <person name="Mora-Montes H.M."/>
            <person name="Almeida S.R."/>
            <person name="Stajich J.E."/>
            <person name="Lopes-Bezerra L.M."/>
            <person name="Vasconcelos A.T."/>
            <person name="Felipe M.S."/>
        </authorList>
    </citation>
    <scope>NUCLEOTIDE SEQUENCE [LARGE SCALE GENOMIC DNA]</scope>
    <source>
        <strain evidence="2 3">1099-18</strain>
    </source>
</reference>
<name>A0A0F2MAD4_SPOSC</name>
<feature type="compositionally biased region" description="Low complexity" evidence="1">
    <location>
        <begin position="629"/>
        <end position="639"/>
    </location>
</feature>
<sequence>MAGTDTPWARLDQTFAFQGSDDDDDGNETTNEYDGYDEYGEGGRGSGKGSVATIMIGHEPRPQPQPSQHQKQHRQHGNVDNNTHHRTATVLTTSTTSTTSTITPASASQPGHQRQLSQLSTRQQHQQPQQQPHQQHQPRLSLDEQYAAKPLPPVPQKAKLQKSASSRSSSRPSDKPFHRSQPSASSVASSVSSFNIQPGGFADADGFTSSSLRRGASLSSHTTLLRPAQSSAGWFSSAAQQRTQDKNASSASSASDRRSIEPLTLTPLDLPPLASPPTHALSATAGNLTTRPITPLAQPPLMAPLALPPLKPPSRGGGSPSFASGHLPAASLRSVAHGDAVSLFSVRSMGSAGTTTAASAHNSATRDDSSSTYSERRVPAATTKQTPSLPLLSSFSSSSRLKPAAAAPGKAVRKFMRMAGKAASSAKDAMKGPLHTNSNDSTPSIGSHSASGAPSITVTTPVESPVISSIPTPRPPQSPPYGDTVKAFQPAMVPRRRSMSKISQLTGMDVGDVGSGSTAIRSSKLSDLRRSQSDTPVTKHHSQLSSSPVSNLPDSAVASPTSTTATTPSIWNTSMFNSDDENDVEIEDEHEANDGASRSEGSITSKSPVPTAPDDTSVLTDTPDPATASLLRSLSQTSSQPPPSVYQPVSQQQPSQQTTPPIVAEQQRSLLPPNRLLKIKRYSDPAMAPIIEHPDDTTNPSGSGSSRASSHYSVHEGNSVPDAVDENASAFIPSRPAPVPVRSTSPSPAASPITSPTAQPMLSLNVFSTGSAVLAGAIAKHIPTIRLFPSSSDDQRSTTSPTSPIATASSPTASSPSAATTPRKIPLPTSSDISNPWPTSPPPRPATPPPLHPIENEAAEVATDVAEKRISGAGSTAMFRTVQWVPTTDNSRSSSATPTGNRLSLHARTKSNGSASESIATSVATSVTNSSTSGSSALSSTVTSTIGSSSRSAGYGSFSSTSTSSNRHSYLASPPLPLPPPPNYPLPPLPTPIQPTPASQPSQSSFDYDDDEGGARMMAARMMKKAASRDSVRWRPTALGKSLFRRESTSGPGTGSLSAAAVTSNPTSQAPSSQPLTGGGLRSSLSTRNSLSATTLLAAQRVAHTTRKAVEAVSESSGGGNSSAARQHELEREKWREDLRSRIRLVPEGGEVAAQAPNAVTIVSPVSLPATASISAPTPTIAAQQPKAEVRTVVHEIRSPPIHDNDHGGMI</sequence>
<feature type="compositionally biased region" description="Polar residues" evidence="1">
    <location>
        <begin position="543"/>
        <end position="552"/>
    </location>
</feature>
<feature type="region of interest" description="Disordered" evidence="1">
    <location>
        <begin position="689"/>
        <end position="757"/>
    </location>
</feature>
<feature type="compositionally biased region" description="Low complexity" evidence="1">
    <location>
        <begin position="354"/>
        <end position="363"/>
    </location>
</feature>
<feature type="compositionally biased region" description="Pro residues" evidence="1">
    <location>
        <begin position="297"/>
        <end position="312"/>
    </location>
</feature>
<feature type="region of interest" description="Disordered" evidence="1">
    <location>
        <begin position="1038"/>
        <end position="1086"/>
    </location>
</feature>
<proteinExistence type="predicted"/>
<feature type="compositionally biased region" description="Low complexity" evidence="1">
    <location>
        <begin position="797"/>
        <end position="822"/>
    </location>
</feature>
<feature type="compositionally biased region" description="Low complexity" evidence="1">
    <location>
        <begin position="914"/>
        <end position="970"/>
    </location>
</feature>
<dbReference type="OrthoDB" id="10457030at2759"/>
<dbReference type="EMBL" id="AXCR01000007">
    <property type="protein sequence ID" value="KJR85790.1"/>
    <property type="molecule type" value="Genomic_DNA"/>
</dbReference>
<dbReference type="GeneID" id="27670246"/>
<dbReference type="RefSeq" id="XP_016588466.1">
    <property type="nucleotide sequence ID" value="XM_016734969.1"/>
</dbReference>
<feature type="region of interest" description="Disordered" evidence="1">
    <location>
        <begin position="290"/>
        <end position="325"/>
    </location>
</feature>
<feature type="region of interest" description="Disordered" evidence="1">
    <location>
        <begin position="423"/>
        <end position="577"/>
    </location>
</feature>
<reference evidence="2 3" key="2">
    <citation type="journal article" date="2015" name="Eukaryot. Cell">
        <title>Asexual propagation of a virulent clone complex in a human and feline outbreak of sporotrichosis.</title>
        <authorList>
            <person name="Teixeira Mde M."/>
            <person name="Rodrigues A.M."/>
            <person name="Tsui C.K."/>
            <person name="de Almeida L.G."/>
            <person name="Van Diepeningen A.D."/>
            <person name="van den Ende B.G."/>
            <person name="Fernandes G.F."/>
            <person name="Kano R."/>
            <person name="Hamelin R.C."/>
            <person name="Lopes-Bezerra L.M."/>
            <person name="Vasconcelos A.T."/>
            <person name="de Hoog S."/>
            <person name="de Camargo Z.P."/>
            <person name="Felipe M.S."/>
        </authorList>
    </citation>
    <scope>NUCLEOTIDE SEQUENCE [LARGE SCALE GENOMIC DNA]</scope>
    <source>
        <strain evidence="2 3">1099-18</strain>
    </source>
</reference>
<feature type="compositionally biased region" description="Low complexity" evidence="1">
    <location>
        <begin position="740"/>
        <end position="757"/>
    </location>
</feature>
<feature type="compositionally biased region" description="Polar residues" evidence="1">
    <location>
        <begin position="435"/>
        <end position="462"/>
    </location>
</feature>
<feature type="compositionally biased region" description="Polar residues" evidence="1">
    <location>
        <begin position="599"/>
        <end position="608"/>
    </location>
</feature>
<feature type="compositionally biased region" description="Low complexity" evidence="1">
    <location>
        <begin position="553"/>
        <end position="569"/>
    </location>
</feature>
<feature type="region of interest" description="Disordered" evidence="1">
    <location>
        <begin position="1108"/>
        <end position="1133"/>
    </location>
</feature>
<feature type="compositionally biased region" description="Polar residues" evidence="1">
    <location>
        <begin position="884"/>
        <end position="902"/>
    </location>
</feature>
<feature type="compositionally biased region" description="Low complexity" evidence="1">
    <location>
        <begin position="996"/>
        <end position="1005"/>
    </location>
</feature>
<dbReference type="KEGG" id="ssck:SPSK_08369"/>
<feature type="compositionally biased region" description="Low complexity" evidence="1">
    <location>
        <begin position="388"/>
        <end position="401"/>
    </location>
</feature>
<feature type="compositionally biased region" description="Low complexity" evidence="1">
    <location>
        <begin position="183"/>
        <end position="193"/>
    </location>
</feature>
<feature type="compositionally biased region" description="Pro residues" evidence="1">
    <location>
        <begin position="974"/>
        <end position="995"/>
    </location>
</feature>
<feature type="region of interest" description="Disordered" evidence="1">
    <location>
        <begin position="354"/>
        <end position="411"/>
    </location>
</feature>
<evidence type="ECO:0000313" key="3">
    <source>
        <dbReference type="Proteomes" id="UP000033710"/>
    </source>
</evidence>
<feature type="compositionally biased region" description="Low complexity" evidence="1">
    <location>
        <begin position="646"/>
        <end position="661"/>
    </location>
</feature>
<feature type="region of interest" description="Disordered" evidence="1">
    <location>
        <begin position="589"/>
        <end position="675"/>
    </location>
</feature>
<feature type="compositionally biased region" description="Low complexity" evidence="1">
    <location>
        <begin position="88"/>
        <end position="140"/>
    </location>
</feature>
<evidence type="ECO:0000313" key="2">
    <source>
        <dbReference type="EMBL" id="KJR85790.1"/>
    </source>
</evidence>
<organism evidence="2 3">
    <name type="scientific">Sporothrix schenckii 1099-18</name>
    <dbReference type="NCBI Taxonomy" id="1397361"/>
    <lineage>
        <taxon>Eukaryota</taxon>
        <taxon>Fungi</taxon>
        <taxon>Dikarya</taxon>
        <taxon>Ascomycota</taxon>
        <taxon>Pezizomycotina</taxon>
        <taxon>Sordariomycetes</taxon>
        <taxon>Sordariomycetidae</taxon>
        <taxon>Ophiostomatales</taxon>
        <taxon>Ophiostomataceae</taxon>
        <taxon>Sporothrix</taxon>
    </lineage>
</organism>
<feature type="region of interest" description="Disordered" evidence="1">
    <location>
        <begin position="235"/>
        <end position="260"/>
    </location>
</feature>
<accession>A0A0F2MAD4</accession>
<evidence type="ECO:0000256" key="1">
    <source>
        <dbReference type="SAM" id="MobiDB-lite"/>
    </source>
</evidence>
<feature type="compositionally biased region" description="Low complexity" evidence="1">
    <location>
        <begin position="701"/>
        <end position="712"/>
    </location>
</feature>
<dbReference type="Proteomes" id="UP000033710">
    <property type="component" value="Unassembled WGS sequence"/>
</dbReference>
<feature type="compositionally biased region" description="Polar residues" evidence="1">
    <location>
        <begin position="1049"/>
        <end position="1075"/>
    </location>
</feature>
<feature type="compositionally biased region" description="Pro residues" evidence="1">
    <location>
        <begin position="838"/>
        <end position="852"/>
    </location>
</feature>
<feature type="compositionally biased region" description="Basic and acidic residues" evidence="1">
    <location>
        <begin position="364"/>
        <end position="378"/>
    </location>
</feature>
<gene>
    <name evidence="2" type="ORF">SPSK_08369</name>
</gene>
<comment type="caution">
    <text evidence="2">The sequence shown here is derived from an EMBL/GenBank/DDBJ whole genome shotgun (WGS) entry which is preliminary data.</text>
</comment>
<dbReference type="AlphaFoldDB" id="A0A0F2MAD4"/>
<feature type="region of interest" description="Disordered" evidence="1">
    <location>
        <begin position="788"/>
        <end position="853"/>
    </location>
</feature>
<feature type="region of interest" description="Disordered" evidence="1">
    <location>
        <begin position="884"/>
        <end position="1012"/>
    </location>
</feature>